<feature type="compositionally biased region" description="Basic and acidic residues" evidence="4">
    <location>
        <begin position="221"/>
        <end position="230"/>
    </location>
</feature>
<proteinExistence type="inferred from homology"/>
<feature type="region of interest" description="Disordered" evidence="4">
    <location>
        <begin position="364"/>
        <end position="387"/>
    </location>
</feature>
<keyword evidence="1 3" id="KW-0479">Metal-binding</keyword>
<dbReference type="STRING" id="35128.B8BYJ1"/>
<gene>
    <name evidence="7" type="ORF">THAPSDRAFT_3704</name>
</gene>
<feature type="transmembrane region" description="Helical" evidence="5">
    <location>
        <begin position="1484"/>
        <end position="1505"/>
    </location>
</feature>
<dbReference type="HOGENOM" id="CLU_244012_0_0_1"/>
<feature type="domain" description="PDEase" evidence="6">
    <location>
        <begin position="108"/>
        <end position="348"/>
    </location>
</feature>
<dbReference type="InterPro" id="IPR023174">
    <property type="entry name" value="PDEase_CS"/>
</dbReference>
<feature type="compositionally biased region" description="Low complexity" evidence="4">
    <location>
        <begin position="231"/>
        <end position="240"/>
    </location>
</feature>
<accession>B8BYJ1</accession>
<dbReference type="OMA" id="CDYIALA"/>
<dbReference type="GO" id="GO:0141162">
    <property type="term" value="P:negative regulation of cAMP/PKA signal transduction"/>
    <property type="evidence" value="ECO:0000318"/>
    <property type="project" value="GO_Central"/>
</dbReference>
<dbReference type="EC" id="3.1.4.-" evidence="3"/>
<dbReference type="InterPro" id="IPR036971">
    <property type="entry name" value="PDEase_catalytic_dom_sf"/>
</dbReference>
<reference evidence="7 8" key="1">
    <citation type="journal article" date="2004" name="Science">
        <title>The genome of the diatom Thalassiosira pseudonana: ecology, evolution, and metabolism.</title>
        <authorList>
            <person name="Armbrust E.V."/>
            <person name="Berges J.A."/>
            <person name="Bowler C."/>
            <person name="Green B.R."/>
            <person name="Martinez D."/>
            <person name="Putnam N.H."/>
            <person name="Zhou S."/>
            <person name="Allen A.E."/>
            <person name="Apt K.E."/>
            <person name="Bechner M."/>
            <person name="Brzezinski M.A."/>
            <person name="Chaal B.K."/>
            <person name="Chiovitti A."/>
            <person name="Davis A.K."/>
            <person name="Demarest M.S."/>
            <person name="Detter J.C."/>
            <person name="Glavina T."/>
            <person name="Goodstein D."/>
            <person name="Hadi M.Z."/>
            <person name="Hellsten U."/>
            <person name="Hildebrand M."/>
            <person name="Jenkins B.D."/>
            <person name="Jurka J."/>
            <person name="Kapitonov V.V."/>
            <person name="Kroger N."/>
            <person name="Lau W.W."/>
            <person name="Lane T.W."/>
            <person name="Larimer F.W."/>
            <person name="Lippmeier J.C."/>
            <person name="Lucas S."/>
            <person name="Medina M."/>
            <person name="Montsant A."/>
            <person name="Obornik M."/>
            <person name="Parker M.S."/>
            <person name="Palenik B."/>
            <person name="Pazour G.J."/>
            <person name="Richardson P.M."/>
            <person name="Rynearson T.A."/>
            <person name="Saito M.A."/>
            <person name="Schwartz D.C."/>
            <person name="Thamatrakoln K."/>
            <person name="Valentin K."/>
            <person name="Vardi A."/>
            <person name="Wilkerson F.P."/>
            <person name="Rokhsar D.S."/>
        </authorList>
    </citation>
    <scope>NUCLEOTIDE SEQUENCE [LARGE SCALE GENOMIC DNA]</scope>
    <source>
        <strain evidence="7 8">CCMP1335</strain>
    </source>
</reference>
<protein>
    <recommendedName>
        <fullName evidence="3">Phosphodiesterase</fullName>
        <ecNumber evidence="3">3.1.4.-</ecNumber>
    </recommendedName>
</protein>
<name>B8BYJ1_THAPS</name>
<dbReference type="Proteomes" id="UP000001449">
    <property type="component" value="Chromosome 3"/>
</dbReference>
<evidence type="ECO:0000313" key="7">
    <source>
        <dbReference type="EMBL" id="EED94383.1"/>
    </source>
</evidence>
<keyword evidence="5" id="KW-1133">Transmembrane helix</keyword>
<evidence type="ECO:0000256" key="2">
    <source>
        <dbReference type="ARBA" id="ARBA00022801"/>
    </source>
</evidence>
<feature type="region of interest" description="Disordered" evidence="4">
    <location>
        <begin position="220"/>
        <end position="240"/>
    </location>
</feature>
<dbReference type="KEGG" id="tps:THAPSDRAFT_3704"/>
<dbReference type="InParanoid" id="B8BYJ1"/>
<dbReference type="Gene3D" id="2.120.10.80">
    <property type="entry name" value="Kelch-type beta propeller"/>
    <property type="match status" value="1"/>
</dbReference>
<dbReference type="InterPro" id="IPR015915">
    <property type="entry name" value="Kelch-typ_b-propeller"/>
</dbReference>
<dbReference type="GO" id="GO:0046872">
    <property type="term" value="F:metal ion binding"/>
    <property type="evidence" value="ECO:0007669"/>
    <property type="project" value="UniProtKB-KW"/>
</dbReference>
<comment type="similarity">
    <text evidence="3">Belongs to the cyclic nucleotide phosphodiesterase family.</text>
</comment>
<dbReference type="eggNOG" id="KOG3689">
    <property type="taxonomic scope" value="Eukaryota"/>
</dbReference>
<evidence type="ECO:0000259" key="6">
    <source>
        <dbReference type="PROSITE" id="PS51845"/>
    </source>
</evidence>
<keyword evidence="5" id="KW-0472">Membrane</keyword>
<evidence type="ECO:0000256" key="3">
    <source>
        <dbReference type="RuleBase" id="RU363067"/>
    </source>
</evidence>
<evidence type="ECO:0000256" key="5">
    <source>
        <dbReference type="SAM" id="Phobius"/>
    </source>
</evidence>
<evidence type="ECO:0000256" key="4">
    <source>
        <dbReference type="SAM" id="MobiDB-lite"/>
    </source>
</evidence>
<comment type="cofactor">
    <cofactor evidence="3">
        <name>a divalent metal cation</name>
        <dbReference type="ChEBI" id="CHEBI:60240"/>
    </cofactor>
    <text evidence="3">Binds 2 divalent metal cations per subunit. Site 1 may preferentially bind zinc ions, while site 2 has a preference for magnesium and/or manganese ions.</text>
</comment>
<evidence type="ECO:0000313" key="8">
    <source>
        <dbReference type="Proteomes" id="UP000001449"/>
    </source>
</evidence>
<dbReference type="PROSITE" id="PS00126">
    <property type="entry name" value="PDEASE_I_1"/>
    <property type="match status" value="1"/>
</dbReference>
<keyword evidence="8" id="KW-1185">Reference proteome</keyword>
<evidence type="ECO:0000256" key="1">
    <source>
        <dbReference type="ARBA" id="ARBA00022723"/>
    </source>
</evidence>
<dbReference type="PANTHER" id="PTHR11347">
    <property type="entry name" value="CYCLIC NUCLEOTIDE PHOSPHODIESTERASE"/>
    <property type="match status" value="1"/>
</dbReference>
<dbReference type="SUPFAM" id="SSF117281">
    <property type="entry name" value="Kelch motif"/>
    <property type="match status" value="1"/>
</dbReference>
<dbReference type="GeneID" id="7449521"/>
<sequence length="1608" mass="179259">MGDNTNTLSTALDAEFDNSITPNIMPLSNGHCRSLSSTVDETNELLCGPSPQGSATDSNGGNTSEGIISLAERLTNQRWHEIGNDPSPQLQATSDFQTMVHQLASVLAFRIRELLIHRMVVSARKSASCRGSSGSFNGSGNHHPDPTLEYLHLDDNLGDYVLSPSIQTSIEEYVASIGKLHHSVGYHSFEHCTHVTLSMNKLLSMVTTVDDLNVTAKRRISSHEATRRGSSESTTSEPGSVYDRQRAYHLSFGISEDPFLRFAMVFSSLIHDVGHVGVPNSVLVEEEHELAILYNDVSVAEQNSLQVAFSLLQQEKFQLLKRCIGPTPEERKFFRKKVIGMVMVTDISDQERLQIVASRWNAAFPPDSKDDDSAGTNPSIQEKKQVKTEIQSKELRQAVVRRRFSMFSTDAAAEEFVEERKSRRLGIRHSMDLSGMLLDAYPNMNLLQQHAVLDALMNVADVAHTMQSFQVFCKWNRRLFKELYAAHAAGRINFDPSVNWYQNQIGFFSHYIIPLSQKMNKCGVFGATGTVFEMFALENRKRWTIEGEDISDTIFLLLSIGPALSANWAQLAGKREQNTARPYIPDQWQRDRSSSTRPMWSARWGHAVVVLNQTAARPYLTEDENSERARGSTPVLVLLGGDDGLPRGKKHVTLTSEMGIGSGKLRNDVWVGKLSSGSQSSWRVDDGSYVEGDEFNNNLIRSEMKWIEATPGRIPPTMWSSGRLYSKPLTQEDWIACQDSIKDKLVDPSICVEPPSFCYDDITTPGCIDQAVWKRDNMWSPRRGLGAAVANDNIYVIGGQAREYARINDIRLVGGIAGQRRVETARDHSTIREDLLLKNDVWVSDDGEGSSWTLVNPGCRDSQEDVLLQTEVWSRDITDPSLPQIVGSLGSKCYQSDDCYGVAKCKNLGNTLGEKVCMCPMFSPREHHTVSVQHRYSIQEDGSVISQDVIYVVGGFITVKQAFCADRSCGPSDGYKVAIDDAWMSSDGGVTWIQIRPAFSTQSPTFRGRGGHTAVVVNGHVGGNTTKADKKDRLLIFGGETSHPRELSTMYLNDVWQVTLPTEPCCISSKGCDDSSPVQNTACQPSQSDWKLLTHHAEWPERSFHTSVYEPPASSNAFRHRIYLSGGRNSATTFSDLWTWWIGDTGRWKCDFGEVNSTLDSFLSIDSPLSMLKKFQLPPLNNSGQLVNFTSTAAFDIVSDTYLSLMSSNSINTIHELASADLYTVLKLRGFDYPGRFAKEIPNICFLRDMAIAFVEKCALKVANSSLFHRSIKRIGHSLNTSPSIICGRGGDSQPCMAKDWDGCTPIPNAETVDVHGLGDVAVPQMKYNVPGAVEEMFCRQAPGHRYLGASAYVDNKVVVLGGITDNATRLHRDVWARDEVFPRAIITAMPESYTPQSIFFFDSNEAGAHVFEYKLLREDNDLTPWTTTTKSIGVDVSWLDDKKGGPGQGWYTLYVRAIDPSGNRDVTFSTQANVYKWYYVPPVPWGAVAGGVFTSLVLIFGGYYEYRRRKRRATLQRFALRRLRRKFKLKQRTDELFHQYLPSSAIIVIEEGQRLQNRAVVANHLLGGMMTVMDVEVTGADRTPVHGGLDPNQDTIREIWIIHTACV</sequence>
<dbReference type="RefSeq" id="XP_002288947.1">
    <property type="nucleotide sequence ID" value="XM_002288911.1"/>
</dbReference>
<dbReference type="InterPro" id="IPR002073">
    <property type="entry name" value="PDEase_catalytic_dom"/>
</dbReference>
<dbReference type="Pfam" id="PF00233">
    <property type="entry name" value="PDEase_I"/>
    <property type="match status" value="1"/>
</dbReference>
<reference evidence="7 8" key="2">
    <citation type="journal article" date="2008" name="Nature">
        <title>The Phaeodactylum genome reveals the evolutionary history of diatom genomes.</title>
        <authorList>
            <person name="Bowler C."/>
            <person name="Allen A.E."/>
            <person name="Badger J.H."/>
            <person name="Grimwood J."/>
            <person name="Jabbari K."/>
            <person name="Kuo A."/>
            <person name="Maheswari U."/>
            <person name="Martens C."/>
            <person name="Maumus F."/>
            <person name="Otillar R.P."/>
            <person name="Rayko E."/>
            <person name="Salamov A."/>
            <person name="Vandepoele K."/>
            <person name="Beszteri B."/>
            <person name="Gruber A."/>
            <person name="Heijde M."/>
            <person name="Katinka M."/>
            <person name="Mock T."/>
            <person name="Valentin K."/>
            <person name="Verret F."/>
            <person name="Berges J.A."/>
            <person name="Brownlee C."/>
            <person name="Cadoret J.P."/>
            <person name="Chiovitti A."/>
            <person name="Choi C.J."/>
            <person name="Coesel S."/>
            <person name="De Martino A."/>
            <person name="Detter J.C."/>
            <person name="Durkin C."/>
            <person name="Falciatore A."/>
            <person name="Fournet J."/>
            <person name="Haruta M."/>
            <person name="Huysman M.J."/>
            <person name="Jenkins B.D."/>
            <person name="Jiroutova K."/>
            <person name="Jorgensen R.E."/>
            <person name="Joubert Y."/>
            <person name="Kaplan A."/>
            <person name="Kroger N."/>
            <person name="Kroth P.G."/>
            <person name="La Roche J."/>
            <person name="Lindquist E."/>
            <person name="Lommer M."/>
            <person name="Martin-Jezequel V."/>
            <person name="Lopez P.J."/>
            <person name="Lucas S."/>
            <person name="Mangogna M."/>
            <person name="McGinnis K."/>
            <person name="Medlin L.K."/>
            <person name="Montsant A."/>
            <person name="Oudot-Le Secq M.P."/>
            <person name="Napoli C."/>
            <person name="Obornik M."/>
            <person name="Parker M.S."/>
            <person name="Petit J.L."/>
            <person name="Porcel B.M."/>
            <person name="Poulsen N."/>
            <person name="Robison M."/>
            <person name="Rychlewski L."/>
            <person name="Rynearson T.A."/>
            <person name="Schmutz J."/>
            <person name="Shapiro H."/>
            <person name="Siaut M."/>
            <person name="Stanley M."/>
            <person name="Sussman M.R."/>
            <person name="Taylor A.R."/>
            <person name="Vardi A."/>
            <person name="von Dassow P."/>
            <person name="Vyverman W."/>
            <person name="Willis A."/>
            <person name="Wyrwicz L.S."/>
            <person name="Rokhsar D.S."/>
            <person name="Weissenbach J."/>
            <person name="Armbrust E.V."/>
            <person name="Green B.R."/>
            <person name="Van de Peer Y."/>
            <person name="Grigoriev I.V."/>
        </authorList>
    </citation>
    <scope>NUCLEOTIDE SEQUENCE [LARGE SCALE GENOMIC DNA]</scope>
    <source>
        <strain evidence="7 8">CCMP1335</strain>
    </source>
</reference>
<dbReference type="PaxDb" id="35128-Thaps3704"/>
<organism evidence="7 8">
    <name type="scientific">Thalassiosira pseudonana</name>
    <name type="common">Marine diatom</name>
    <name type="synonym">Cyclotella nana</name>
    <dbReference type="NCBI Taxonomy" id="35128"/>
    <lineage>
        <taxon>Eukaryota</taxon>
        <taxon>Sar</taxon>
        <taxon>Stramenopiles</taxon>
        <taxon>Ochrophyta</taxon>
        <taxon>Bacillariophyta</taxon>
        <taxon>Coscinodiscophyceae</taxon>
        <taxon>Thalassiosirophycidae</taxon>
        <taxon>Thalassiosirales</taxon>
        <taxon>Thalassiosiraceae</taxon>
        <taxon>Thalassiosira</taxon>
    </lineage>
</organism>
<dbReference type="GO" id="GO:0007165">
    <property type="term" value="P:signal transduction"/>
    <property type="evidence" value="ECO:0007669"/>
    <property type="project" value="InterPro"/>
</dbReference>
<dbReference type="SUPFAM" id="SSF109604">
    <property type="entry name" value="HD-domain/PDEase-like"/>
    <property type="match status" value="1"/>
</dbReference>
<dbReference type="PROSITE" id="PS51845">
    <property type="entry name" value="PDEASE_I_2"/>
    <property type="match status" value="1"/>
</dbReference>
<dbReference type="EMBL" id="CM000640">
    <property type="protein sequence ID" value="EED94383.1"/>
    <property type="molecule type" value="Genomic_DNA"/>
</dbReference>
<dbReference type="GO" id="GO:0047555">
    <property type="term" value="F:3',5'-cyclic-GMP phosphodiesterase activity"/>
    <property type="evidence" value="ECO:0000318"/>
    <property type="project" value="GO_Central"/>
</dbReference>
<keyword evidence="2 3" id="KW-0378">Hydrolase</keyword>
<dbReference type="GO" id="GO:0004115">
    <property type="term" value="F:3',5'-cyclic-AMP phosphodiesterase activity"/>
    <property type="evidence" value="ECO:0000318"/>
    <property type="project" value="GO_Central"/>
</dbReference>
<keyword evidence="5" id="KW-0812">Transmembrane</keyword>
<dbReference type="Gene3D" id="1.10.1300.10">
    <property type="entry name" value="3'5'-cyclic nucleotide phosphodiesterase, catalytic domain"/>
    <property type="match status" value="1"/>
</dbReference>